<sequence>MAVPLPPIFAPLNLELDPEGEERHGVTVGLRKVKIRNVLRYSELIVFLYAFIALACLVINFVDSEEAEEAEEEARGCIGAHHFDTPPPLLLNFPDYKGYNTWICKGNLDDWISLHVNHVHHQEQLCCKFAKGGRLELFIIFPQYSRILLRVI</sequence>
<proteinExistence type="predicted"/>
<reference evidence="3" key="1">
    <citation type="submission" date="2012-12" db="EMBL/GenBank/DDBJ databases">
        <authorList>
            <person name="Hellsten U."/>
            <person name="Grimwood J."/>
            <person name="Chapman J.A."/>
            <person name="Shapiro H."/>
            <person name="Aerts A."/>
            <person name="Otillar R.P."/>
            <person name="Terry A.Y."/>
            <person name="Boore J.L."/>
            <person name="Simakov O."/>
            <person name="Marletaz F."/>
            <person name="Cho S.-J."/>
            <person name="Edsinger-Gonzales E."/>
            <person name="Havlak P."/>
            <person name="Kuo D.-H."/>
            <person name="Larsson T."/>
            <person name="Lv J."/>
            <person name="Arendt D."/>
            <person name="Savage R."/>
            <person name="Osoegawa K."/>
            <person name="de Jong P."/>
            <person name="Lindberg D.R."/>
            <person name="Seaver E.C."/>
            <person name="Weisblat D.A."/>
            <person name="Putnam N.H."/>
            <person name="Grigoriev I.V."/>
            <person name="Rokhsar D.S."/>
        </authorList>
    </citation>
    <scope>NUCLEOTIDE SEQUENCE</scope>
    <source>
        <strain evidence="3">I ESC-2004</strain>
    </source>
</reference>
<dbReference type="Proteomes" id="UP000014760">
    <property type="component" value="Unassembled WGS sequence"/>
</dbReference>
<organism evidence="1">
    <name type="scientific">Capitella teleta</name>
    <name type="common">Polychaete worm</name>
    <dbReference type="NCBI Taxonomy" id="283909"/>
    <lineage>
        <taxon>Eukaryota</taxon>
        <taxon>Metazoa</taxon>
        <taxon>Spiralia</taxon>
        <taxon>Lophotrochozoa</taxon>
        <taxon>Annelida</taxon>
        <taxon>Polychaeta</taxon>
        <taxon>Sedentaria</taxon>
        <taxon>Scolecida</taxon>
        <taxon>Capitellidae</taxon>
        <taxon>Capitella</taxon>
    </lineage>
</organism>
<reference evidence="1 3" key="2">
    <citation type="journal article" date="2013" name="Nature">
        <title>Insights into bilaterian evolution from three spiralian genomes.</title>
        <authorList>
            <person name="Simakov O."/>
            <person name="Marletaz F."/>
            <person name="Cho S.J."/>
            <person name="Edsinger-Gonzales E."/>
            <person name="Havlak P."/>
            <person name="Hellsten U."/>
            <person name="Kuo D.H."/>
            <person name="Larsson T."/>
            <person name="Lv J."/>
            <person name="Arendt D."/>
            <person name="Savage R."/>
            <person name="Osoegawa K."/>
            <person name="de Jong P."/>
            <person name="Grimwood J."/>
            <person name="Chapman J.A."/>
            <person name="Shapiro H."/>
            <person name="Aerts A."/>
            <person name="Otillar R.P."/>
            <person name="Terry A.Y."/>
            <person name="Boore J.L."/>
            <person name="Grigoriev I.V."/>
            <person name="Lindberg D.R."/>
            <person name="Seaver E.C."/>
            <person name="Weisblat D.A."/>
            <person name="Putnam N.H."/>
            <person name="Rokhsar D.S."/>
        </authorList>
    </citation>
    <scope>NUCLEOTIDE SEQUENCE</scope>
    <source>
        <strain evidence="1 3">I ESC-2004</strain>
    </source>
</reference>
<protein>
    <submittedName>
        <fullName evidence="1 2">Uncharacterized protein</fullName>
    </submittedName>
</protein>
<gene>
    <name evidence="1" type="ORF">CAPTEDRAFT_199928</name>
</gene>
<dbReference type="EMBL" id="AMQN01008272">
    <property type="status" value="NOT_ANNOTATED_CDS"/>
    <property type="molecule type" value="Genomic_DNA"/>
</dbReference>
<evidence type="ECO:0000313" key="1">
    <source>
        <dbReference type="EMBL" id="ELU04024.1"/>
    </source>
</evidence>
<evidence type="ECO:0000313" key="3">
    <source>
        <dbReference type="Proteomes" id="UP000014760"/>
    </source>
</evidence>
<dbReference type="AlphaFoldDB" id="R7UDH0"/>
<dbReference type="EMBL" id="KB302654">
    <property type="protein sequence ID" value="ELU04024.1"/>
    <property type="molecule type" value="Genomic_DNA"/>
</dbReference>
<keyword evidence="3" id="KW-1185">Reference proteome</keyword>
<dbReference type="HOGENOM" id="CLU_1724057_0_0_1"/>
<name>R7UDH0_CAPTE</name>
<evidence type="ECO:0000313" key="2">
    <source>
        <dbReference type="EnsemblMetazoa" id="CapteP199928"/>
    </source>
</evidence>
<reference evidence="2" key="3">
    <citation type="submission" date="2015-06" db="UniProtKB">
        <authorList>
            <consortium name="EnsemblMetazoa"/>
        </authorList>
    </citation>
    <scope>IDENTIFICATION</scope>
</reference>
<dbReference type="EnsemblMetazoa" id="CapteT199928">
    <property type="protein sequence ID" value="CapteP199928"/>
    <property type="gene ID" value="CapteG199928"/>
</dbReference>
<accession>R7UDH0</accession>